<comment type="caution">
    <text evidence="12">The sequence shown here is derived from an EMBL/GenBank/DDBJ whole genome shotgun (WGS) entry which is preliminary data.</text>
</comment>
<evidence type="ECO:0000256" key="10">
    <source>
        <dbReference type="SAM" id="MobiDB-lite"/>
    </source>
</evidence>
<dbReference type="PRINTS" id="PR02012">
    <property type="entry name" value="RCMTNOP2"/>
</dbReference>
<evidence type="ECO:0000256" key="4">
    <source>
        <dbReference type="ARBA" id="ARBA00022603"/>
    </source>
</evidence>
<feature type="binding site" evidence="9">
    <location>
        <begin position="383"/>
        <end position="389"/>
    </location>
    <ligand>
        <name>S-adenosyl-L-methionine</name>
        <dbReference type="ChEBI" id="CHEBI:59789"/>
    </ligand>
</feature>
<feature type="compositionally biased region" description="Acidic residues" evidence="10">
    <location>
        <begin position="128"/>
        <end position="145"/>
    </location>
</feature>
<feature type="compositionally biased region" description="Acidic residues" evidence="10">
    <location>
        <begin position="155"/>
        <end position="175"/>
    </location>
</feature>
<evidence type="ECO:0000313" key="13">
    <source>
        <dbReference type="Proteomes" id="UP001152320"/>
    </source>
</evidence>
<comment type="subcellular location">
    <subcellularLocation>
        <location evidence="1">Nucleus</location>
        <location evidence="1">Nucleolus</location>
    </subcellularLocation>
</comment>
<feature type="compositionally biased region" description="Acidic residues" evidence="10">
    <location>
        <begin position="82"/>
        <end position="98"/>
    </location>
</feature>
<keyword evidence="4 9" id="KW-0489">Methyltransferase</keyword>
<dbReference type="PROSITE" id="PS01153">
    <property type="entry name" value="NOL1_NOP2_SUN"/>
    <property type="match status" value="1"/>
</dbReference>
<dbReference type="CDD" id="cd02440">
    <property type="entry name" value="AdoMet_MTases"/>
    <property type="match status" value="1"/>
</dbReference>
<feature type="domain" description="SAM-dependent MTase RsmB/NOP-type" evidence="11">
    <location>
        <begin position="291"/>
        <end position="578"/>
    </location>
</feature>
<protein>
    <submittedName>
        <fullName evidence="12">28S rRNA (Cytosine(4447)-C(5))-methyltransferase</fullName>
    </submittedName>
</protein>
<dbReference type="Pfam" id="PF22458">
    <property type="entry name" value="RsmF-B_ferredox"/>
    <property type="match status" value="1"/>
</dbReference>
<dbReference type="NCBIfam" id="TIGR00446">
    <property type="entry name" value="nop2p"/>
    <property type="match status" value="1"/>
</dbReference>
<dbReference type="OrthoDB" id="427002at2759"/>
<dbReference type="Gene3D" id="3.30.70.1170">
    <property type="entry name" value="Sun protein, domain 3"/>
    <property type="match status" value="1"/>
</dbReference>
<accession>A0A9Q0YFA7</accession>
<dbReference type="Gene3D" id="3.40.50.150">
    <property type="entry name" value="Vaccinia Virus protein VP39"/>
    <property type="match status" value="1"/>
</dbReference>
<evidence type="ECO:0000259" key="11">
    <source>
        <dbReference type="PROSITE" id="PS51686"/>
    </source>
</evidence>
<feature type="compositionally biased region" description="Basic and acidic residues" evidence="10">
    <location>
        <begin position="72"/>
        <end position="81"/>
    </location>
</feature>
<feature type="compositionally biased region" description="Basic and acidic residues" evidence="10">
    <location>
        <begin position="99"/>
        <end position="113"/>
    </location>
</feature>
<comment type="similarity">
    <text evidence="2 9">Belongs to the class I-like SAM-binding methyltransferase superfamily. RsmB/NOP family.</text>
</comment>
<feature type="compositionally biased region" description="Basic and acidic residues" evidence="10">
    <location>
        <begin position="725"/>
        <end position="741"/>
    </location>
</feature>
<keyword evidence="5 9" id="KW-0808">Transferase</keyword>
<dbReference type="SUPFAM" id="SSF53335">
    <property type="entry name" value="S-adenosyl-L-methionine-dependent methyltransferases"/>
    <property type="match status" value="1"/>
</dbReference>
<dbReference type="InterPro" id="IPR023267">
    <property type="entry name" value="RCMT"/>
</dbReference>
<reference evidence="12" key="1">
    <citation type="submission" date="2021-10" db="EMBL/GenBank/DDBJ databases">
        <title>Tropical sea cucumber genome reveals ecological adaptation and Cuvierian tubules defense mechanism.</title>
        <authorList>
            <person name="Chen T."/>
        </authorList>
    </citation>
    <scope>NUCLEOTIDE SEQUENCE</scope>
    <source>
        <strain evidence="12">Nanhai2018</strain>
        <tissue evidence="12">Muscle</tissue>
    </source>
</reference>
<gene>
    <name evidence="12" type="ORF">HOLleu_38865</name>
</gene>
<evidence type="ECO:0000256" key="9">
    <source>
        <dbReference type="PROSITE-ProRule" id="PRU01023"/>
    </source>
</evidence>
<feature type="compositionally biased region" description="Basic residues" evidence="10">
    <location>
        <begin position="42"/>
        <end position="55"/>
    </location>
</feature>
<evidence type="ECO:0000256" key="8">
    <source>
        <dbReference type="ARBA" id="ARBA00023242"/>
    </source>
</evidence>
<dbReference type="InterPro" id="IPR054728">
    <property type="entry name" value="RsmB-like_ferredoxin"/>
</dbReference>
<evidence type="ECO:0000256" key="2">
    <source>
        <dbReference type="ARBA" id="ARBA00007494"/>
    </source>
</evidence>
<dbReference type="InterPro" id="IPR011023">
    <property type="entry name" value="Nop2p"/>
</dbReference>
<name>A0A9Q0YFA7_HOLLE</name>
<feature type="compositionally biased region" description="Basic and acidic residues" evidence="10">
    <location>
        <begin position="675"/>
        <end position="686"/>
    </location>
</feature>
<evidence type="ECO:0000256" key="1">
    <source>
        <dbReference type="ARBA" id="ARBA00004604"/>
    </source>
</evidence>
<feature type="compositionally biased region" description="Basic residues" evidence="10">
    <location>
        <begin position="748"/>
        <end position="787"/>
    </location>
</feature>
<dbReference type="GO" id="GO:0005730">
    <property type="term" value="C:nucleolus"/>
    <property type="evidence" value="ECO:0007669"/>
    <property type="project" value="UniProtKB-SubCell"/>
</dbReference>
<evidence type="ECO:0000256" key="5">
    <source>
        <dbReference type="ARBA" id="ARBA00022679"/>
    </source>
</evidence>
<keyword evidence="3" id="KW-0690">Ribosome biogenesis</keyword>
<dbReference type="InterPro" id="IPR018314">
    <property type="entry name" value="RsmB/NOL1/NOP2-like_CS"/>
</dbReference>
<keyword evidence="13" id="KW-1185">Reference proteome</keyword>
<dbReference type="GO" id="GO:0070475">
    <property type="term" value="P:rRNA base methylation"/>
    <property type="evidence" value="ECO:0007669"/>
    <property type="project" value="TreeGrafter"/>
</dbReference>
<sequence>MGRKKDKSDLGKRGPGRKAKKQKDPQFQADLFNTSDPEKTLGHRARQRAAKRLAKKKETQVPKGAKWKKAPLIREVERGSSSEDEDFSHDSGLEDVEIEETKGDAKGFTDDNKQWLTPSSQKKKLDLGSDEEEESDDDGDADLPADDFGAVIGSESEDEDSESEESDKEDQDDLLPIEKASKKLEAKRKKEMKMAEEELKTNIAEVETFHLPSGQEIQQEALRPPDLTLISHRIKEVMGVLGDFKNKREKDRSRQEYLDVLKRDLMNFYGYNEFMVEKLLEIFPMAELNDVLEANEVPRPLTIRTNTLKTRRRDLAQALINRGVNLDPVGKWSKVGLVVFESSVPIGATPEYLSGHYVIQGASSFLPVMALAPQEHETILDMCSAPGGKVTYVAALMKNTGKVIANDANKERVKAIVGNIHRCGITNVVVLNEDGRSFPKIRGGFDRVLLDAPCSGSGVVSKDESVKTNKSLEDIHKCAKLQKELLLAAIDSVNASSKTGGYIVYSTCSILVEENEWVVDYALKKRCVKLVPTGLDFGKPGFTNMGFRQFHPSLKESRRFYAHTHNMDGFFVAKLKKFSNVIPKHAEPEDEKSGETTGEADIGPKKGGKKRSHPEQDQEESSNPEGEGRSKKKQKKGKSGEVGITKEGQENKPQQSQKGNRIQQKQNRKKKGHDKQKEGAHMRQVEENTSGFSEGDKEDTKSQANEKVGDIARKHGGQTNKYNRLKKDDDITPERLGDKSTPKNKAMLAKKRKFRRHGKEGRRPKSFGGKGKSKGPFRGKKNKIKTP</sequence>
<dbReference type="GO" id="GO:0009383">
    <property type="term" value="F:rRNA (cytosine-C5-)-methyltransferase activity"/>
    <property type="evidence" value="ECO:0007669"/>
    <property type="project" value="TreeGrafter"/>
</dbReference>
<feature type="binding site" evidence="9">
    <location>
        <position position="434"/>
    </location>
    <ligand>
        <name>S-adenosyl-L-methionine</name>
        <dbReference type="ChEBI" id="CHEBI:59789"/>
    </ligand>
</feature>
<dbReference type="PRINTS" id="PR02008">
    <property type="entry name" value="RCMTFAMILY"/>
</dbReference>
<dbReference type="GO" id="GO:0003723">
    <property type="term" value="F:RNA binding"/>
    <property type="evidence" value="ECO:0007669"/>
    <property type="project" value="UniProtKB-UniRule"/>
</dbReference>
<evidence type="ECO:0000256" key="7">
    <source>
        <dbReference type="ARBA" id="ARBA00022884"/>
    </source>
</evidence>
<dbReference type="EMBL" id="JAIZAY010000021">
    <property type="protein sequence ID" value="KAJ8021613.1"/>
    <property type="molecule type" value="Genomic_DNA"/>
</dbReference>
<keyword evidence="8" id="KW-0539">Nucleus</keyword>
<feature type="active site" description="Nucleophile" evidence="9">
    <location>
        <position position="508"/>
    </location>
</feature>
<evidence type="ECO:0000256" key="6">
    <source>
        <dbReference type="ARBA" id="ARBA00022691"/>
    </source>
</evidence>
<dbReference type="AlphaFoldDB" id="A0A9Q0YFA7"/>
<feature type="compositionally biased region" description="Basic and acidic residues" evidence="10">
    <location>
        <begin position="585"/>
        <end position="594"/>
    </location>
</feature>
<feature type="compositionally biased region" description="Basic and acidic residues" evidence="10">
    <location>
        <begin position="1"/>
        <end position="12"/>
    </location>
</feature>
<feature type="binding site" evidence="9">
    <location>
        <position position="407"/>
    </location>
    <ligand>
        <name>S-adenosyl-L-methionine</name>
        <dbReference type="ChEBI" id="CHEBI:59789"/>
    </ligand>
</feature>
<evidence type="ECO:0000256" key="3">
    <source>
        <dbReference type="ARBA" id="ARBA00022517"/>
    </source>
</evidence>
<dbReference type="InterPro" id="IPR023273">
    <property type="entry name" value="RCMT_NOP2"/>
</dbReference>
<dbReference type="GO" id="GO:0000470">
    <property type="term" value="P:maturation of LSU-rRNA"/>
    <property type="evidence" value="ECO:0007669"/>
    <property type="project" value="TreeGrafter"/>
</dbReference>
<keyword evidence="7 9" id="KW-0694">RNA-binding</keyword>
<dbReference type="FunFam" id="3.30.70.1170:FF:000001">
    <property type="entry name" value="Ribosomal RNA methyltransferase Nop2"/>
    <property type="match status" value="1"/>
</dbReference>
<feature type="region of interest" description="Disordered" evidence="10">
    <location>
        <begin position="585"/>
        <end position="787"/>
    </location>
</feature>
<feature type="region of interest" description="Disordered" evidence="10">
    <location>
        <begin position="1"/>
        <end position="178"/>
    </location>
</feature>
<dbReference type="Proteomes" id="UP001152320">
    <property type="component" value="Chromosome 21"/>
</dbReference>
<dbReference type="PROSITE" id="PS51686">
    <property type="entry name" value="SAM_MT_RSMB_NOP"/>
    <property type="match status" value="1"/>
</dbReference>
<dbReference type="PANTHER" id="PTHR22807:SF30">
    <property type="entry name" value="28S RRNA (CYTOSINE(4447)-C(5))-METHYLTRANSFERASE-RELATED"/>
    <property type="match status" value="1"/>
</dbReference>
<keyword evidence="6 9" id="KW-0949">S-adenosyl-L-methionine</keyword>
<dbReference type="PANTHER" id="PTHR22807">
    <property type="entry name" value="NOP2 YEAST -RELATED NOL1/NOP2/FMU SUN DOMAIN-CONTAINING"/>
    <property type="match status" value="1"/>
</dbReference>
<organism evidence="12 13">
    <name type="scientific">Holothuria leucospilota</name>
    <name type="common">Black long sea cucumber</name>
    <name type="synonym">Mertensiothuria leucospilota</name>
    <dbReference type="NCBI Taxonomy" id="206669"/>
    <lineage>
        <taxon>Eukaryota</taxon>
        <taxon>Metazoa</taxon>
        <taxon>Echinodermata</taxon>
        <taxon>Eleutherozoa</taxon>
        <taxon>Echinozoa</taxon>
        <taxon>Holothuroidea</taxon>
        <taxon>Aspidochirotacea</taxon>
        <taxon>Aspidochirotida</taxon>
        <taxon>Holothuriidae</taxon>
        <taxon>Holothuria</taxon>
    </lineage>
</organism>
<dbReference type="InterPro" id="IPR029063">
    <property type="entry name" value="SAM-dependent_MTases_sf"/>
</dbReference>
<feature type="binding site" evidence="9">
    <location>
        <position position="451"/>
    </location>
    <ligand>
        <name>S-adenosyl-L-methionine</name>
        <dbReference type="ChEBI" id="CHEBI:59789"/>
    </ligand>
</feature>
<proteinExistence type="inferred from homology"/>
<dbReference type="InterPro" id="IPR001678">
    <property type="entry name" value="MeTrfase_RsmB-F_NOP2_dom"/>
</dbReference>
<dbReference type="InterPro" id="IPR049560">
    <property type="entry name" value="MeTrfase_RsmB-F_NOP2_cat"/>
</dbReference>
<dbReference type="Pfam" id="PF01189">
    <property type="entry name" value="Methyltr_RsmB-F"/>
    <property type="match status" value="1"/>
</dbReference>
<evidence type="ECO:0000313" key="12">
    <source>
        <dbReference type="EMBL" id="KAJ8021613.1"/>
    </source>
</evidence>